<sequence length="85" mass="8853">MISAILGTLLGSAVQLVLLVLGLLPTVDVSALPVAVPESVRGVLSTLNWFVPFGDLVFILTVWIAAVLAVNVALAVAQVVQMMAR</sequence>
<evidence type="ECO:0000313" key="3">
    <source>
        <dbReference type="Proteomes" id="UP000014204"/>
    </source>
</evidence>
<dbReference type="OrthoDB" id="3178156at2"/>
<dbReference type="GeneID" id="82190202"/>
<dbReference type="STRING" id="1235794.C811_00601"/>
<comment type="caution">
    <text evidence="2">The sequence shown here is derived from an EMBL/GenBank/DDBJ whole genome shotgun (WGS) entry which is preliminary data.</text>
</comment>
<dbReference type="Proteomes" id="UP000014204">
    <property type="component" value="Unassembled WGS sequence"/>
</dbReference>
<gene>
    <name evidence="2" type="ORF">C811_00601</name>
</gene>
<accession>R9L1M0</accession>
<dbReference type="HOGENOM" id="CLU_2507444_0_0_11"/>
<organism evidence="2 3">
    <name type="scientific">Adlercreutzia caecimuris B7</name>
    <dbReference type="NCBI Taxonomy" id="1235794"/>
    <lineage>
        <taxon>Bacteria</taxon>
        <taxon>Bacillati</taxon>
        <taxon>Actinomycetota</taxon>
        <taxon>Coriobacteriia</taxon>
        <taxon>Eggerthellales</taxon>
        <taxon>Eggerthellaceae</taxon>
        <taxon>Adlercreutzia</taxon>
    </lineage>
</organism>
<keyword evidence="3" id="KW-1185">Reference proteome</keyword>
<proteinExistence type="predicted"/>
<dbReference type="PATRIC" id="fig|1235794.3.peg.582"/>
<dbReference type="EMBL" id="ASSY01000005">
    <property type="protein sequence ID" value="EOS52565.1"/>
    <property type="molecule type" value="Genomic_DNA"/>
</dbReference>
<dbReference type="RefSeq" id="WP_016308829.1">
    <property type="nucleotide sequence ID" value="NZ_KE159646.1"/>
</dbReference>
<feature type="transmembrane region" description="Helical" evidence="1">
    <location>
        <begin position="55"/>
        <end position="80"/>
    </location>
</feature>
<evidence type="ECO:0000313" key="2">
    <source>
        <dbReference type="EMBL" id="EOS52565.1"/>
    </source>
</evidence>
<name>R9L1M0_9ACTN</name>
<evidence type="ECO:0000256" key="1">
    <source>
        <dbReference type="SAM" id="Phobius"/>
    </source>
</evidence>
<keyword evidence="1" id="KW-0472">Membrane</keyword>
<dbReference type="AlphaFoldDB" id="R9L1M0"/>
<keyword evidence="1" id="KW-1133">Transmembrane helix</keyword>
<keyword evidence="1" id="KW-0812">Transmembrane</keyword>
<reference evidence="2 3" key="1">
    <citation type="submission" date="2013-04" db="EMBL/GenBank/DDBJ databases">
        <title>The Genome Sequence of Enterorhabdus caecimuris B7.</title>
        <authorList>
            <consortium name="The Broad Institute Genomics Platform"/>
            <consortium name="The Broad Institute Genome Sequencing Center for Infectious Disease"/>
            <person name="Earl A."/>
            <person name="Xavier R."/>
            <person name="Elson C."/>
            <person name="Duck W."/>
            <person name="Walker B."/>
            <person name="Young S."/>
            <person name="Zeng Q."/>
            <person name="Gargeya S."/>
            <person name="Fitzgerald M."/>
            <person name="Haas B."/>
            <person name="Abouelleil A."/>
            <person name="Allen A.W."/>
            <person name="Alvarado L."/>
            <person name="Arachchi H.M."/>
            <person name="Berlin A.M."/>
            <person name="Chapman S.B."/>
            <person name="Gainer-Dewar J."/>
            <person name="Goldberg J."/>
            <person name="Griggs A."/>
            <person name="Gujja S."/>
            <person name="Hansen M."/>
            <person name="Howarth C."/>
            <person name="Imamovic A."/>
            <person name="Ireland A."/>
            <person name="Larimer J."/>
            <person name="McCowan C."/>
            <person name="Murphy C."/>
            <person name="Pearson M."/>
            <person name="Poon T.W."/>
            <person name="Priest M."/>
            <person name="Roberts A."/>
            <person name="Saif S."/>
            <person name="Shea T."/>
            <person name="Sisk P."/>
            <person name="Sykes S."/>
            <person name="Wortman J."/>
            <person name="Nusbaum C."/>
            <person name="Birren B."/>
        </authorList>
    </citation>
    <scope>NUCLEOTIDE SEQUENCE [LARGE SCALE GENOMIC DNA]</scope>
    <source>
        <strain evidence="2 3">B7</strain>
    </source>
</reference>
<protein>
    <submittedName>
        <fullName evidence="2">Uncharacterized protein</fullName>
    </submittedName>
</protein>